<gene>
    <name evidence="1" type="ORF">L596_025370</name>
</gene>
<dbReference type="Proteomes" id="UP000298663">
    <property type="component" value="Unassembled WGS sequence"/>
</dbReference>
<protein>
    <submittedName>
        <fullName evidence="1">Uncharacterized protein</fullName>
    </submittedName>
</protein>
<accession>A0A4U5M7M6</accession>
<evidence type="ECO:0000313" key="1">
    <source>
        <dbReference type="EMBL" id="TKR64894.1"/>
    </source>
</evidence>
<name>A0A4U5M7M6_STECR</name>
<keyword evidence="2" id="KW-1185">Reference proteome</keyword>
<proteinExistence type="predicted"/>
<reference evidence="1 2" key="1">
    <citation type="journal article" date="2015" name="Genome Biol.">
        <title>Comparative genomics of Steinernema reveals deeply conserved gene regulatory networks.</title>
        <authorList>
            <person name="Dillman A.R."/>
            <person name="Macchietto M."/>
            <person name="Porter C.F."/>
            <person name="Rogers A."/>
            <person name="Williams B."/>
            <person name="Antoshechkin I."/>
            <person name="Lee M.M."/>
            <person name="Goodwin Z."/>
            <person name="Lu X."/>
            <person name="Lewis E.E."/>
            <person name="Goodrich-Blair H."/>
            <person name="Stock S.P."/>
            <person name="Adams B.J."/>
            <person name="Sternberg P.W."/>
            <person name="Mortazavi A."/>
        </authorList>
    </citation>
    <scope>NUCLEOTIDE SEQUENCE [LARGE SCALE GENOMIC DNA]</scope>
    <source>
        <strain evidence="1 2">ALL</strain>
    </source>
</reference>
<sequence length="118" mass="13407">MLLLAFGDYRRAVVQVVKKILCLKPKKVTVASISNGTSTTMVSSSKRVLRMKIGRSPFSAGNGAILGKMLYIFEVVAELPQCERSYMKVTYWKWCVHYVSKKEYCCPWNATIAMREES</sequence>
<comment type="caution">
    <text evidence="1">The sequence shown here is derived from an EMBL/GenBank/DDBJ whole genome shotgun (WGS) entry which is preliminary data.</text>
</comment>
<reference evidence="1 2" key="2">
    <citation type="journal article" date="2019" name="G3 (Bethesda)">
        <title>Hybrid Assembly of the Genome of the Entomopathogenic Nematode Steinernema carpocapsae Identifies the X-Chromosome.</title>
        <authorList>
            <person name="Serra L."/>
            <person name="Macchietto M."/>
            <person name="Macias-Munoz A."/>
            <person name="McGill C.J."/>
            <person name="Rodriguez I.M."/>
            <person name="Rodriguez B."/>
            <person name="Murad R."/>
            <person name="Mortazavi A."/>
        </authorList>
    </citation>
    <scope>NUCLEOTIDE SEQUENCE [LARGE SCALE GENOMIC DNA]</scope>
    <source>
        <strain evidence="1 2">ALL</strain>
    </source>
</reference>
<evidence type="ECO:0000313" key="2">
    <source>
        <dbReference type="Proteomes" id="UP000298663"/>
    </source>
</evidence>
<dbReference type="EMBL" id="AZBU02000009">
    <property type="protein sequence ID" value="TKR64894.1"/>
    <property type="molecule type" value="Genomic_DNA"/>
</dbReference>
<organism evidence="1 2">
    <name type="scientific">Steinernema carpocapsae</name>
    <name type="common">Entomopathogenic nematode</name>
    <dbReference type="NCBI Taxonomy" id="34508"/>
    <lineage>
        <taxon>Eukaryota</taxon>
        <taxon>Metazoa</taxon>
        <taxon>Ecdysozoa</taxon>
        <taxon>Nematoda</taxon>
        <taxon>Chromadorea</taxon>
        <taxon>Rhabditida</taxon>
        <taxon>Tylenchina</taxon>
        <taxon>Panagrolaimomorpha</taxon>
        <taxon>Strongyloidoidea</taxon>
        <taxon>Steinernematidae</taxon>
        <taxon>Steinernema</taxon>
    </lineage>
</organism>
<dbReference type="AlphaFoldDB" id="A0A4U5M7M6"/>